<feature type="chain" id="PRO_5037244354" description="Secreted protein" evidence="2">
    <location>
        <begin position="31"/>
        <end position="88"/>
    </location>
</feature>
<name>A0A933S9K4_UNCEI</name>
<keyword evidence="1" id="KW-0472">Membrane</keyword>
<keyword evidence="1" id="KW-1133">Transmembrane helix</keyword>
<comment type="caution">
    <text evidence="3">The sequence shown here is derived from an EMBL/GenBank/DDBJ whole genome shotgun (WGS) entry which is preliminary data.</text>
</comment>
<evidence type="ECO:0000256" key="2">
    <source>
        <dbReference type="SAM" id="SignalP"/>
    </source>
</evidence>
<evidence type="ECO:0000313" key="4">
    <source>
        <dbReference type="Proteomes" id="UP000696931"/>
    </source>
</evidence>
<keyword evidence="2" id="KW-0732">Signal</keyword>
<feature type="signal peptide" evidence="2">
    <location>
        <begin position="1"/>
        <end position="30"/>
    </location>
</feature>
<evidence type="ECO:0000256" key="1">
    <source>
        <dbReference type="SAM" id="Phobius"/>
    </source>
</evidence>
<accession>A0A933S9K4</accession>
<evidence type="ECO:0000313" key="3">
    <source>
        <dbReference type="EMBL" id="MBI5168482.1"/>
    </source>
</evidence>
<evidence type="ECO:0008006" key="5">
    <source>
        <dbReference type="Google" id="ProtNLM"/>
    </source>
</evidence>
<reference evidence="3" key="1">
    <citation type="submission" date="2020-07" db="EMBL/GenBank/DDBJ databases">
        <title>Huge and variable diversity of episymbiotic CPR bacteria and DPANN archaea in groundwater ecosystems.</title>
        <authorList>
            <person name="He C.Y."/>
            <person name="Keren R."/>
            <person name="Whittaker M."/>
            <person name="Farag I.F."/>
            <person name="Doudna J."/>
            <person name="Cate J.H.D."/>
            <person name="Banfield J.F."/>
        </authorList>
    </citation>
    <scope>NUCLEOTIDE SEQUENCE</scope>
    <source>
        <strain evidence="3">NC_groundwater_1813_Pr3_B-0.1um_71_17</strain>
    </source>
</reference>
<proteinExistence type="predicted"/>
<dbReference type="Proteomes" id="UP000696931">
    <property type="component" value="Unassembled WGS sequence"/>
</dbReference>
<feature type="transmembrane region" description="Helical" evidence="1">
    <location>
        <begin position="64"/>
        <end position="82"/>
    </location>
</feature>
<sequence length="88" mass="8717">MTHSKLARRPIVALALTLLLLAPAPPVARAGDAPEDGGSVAGIFMAIACGASARVAVAAPAPIVVVVTATVCLFAAVDAWMSPDKPAS</sequence>
<dbReference type="AlphaFoldDB" id="A0A933S9K4"/>
<organism evidence="3 4">
    <name type="scientific">Eiseniibacteriota bacterium</name>
    <dbReference type="NCBI Taxonomy" id="2212470"/>
    <lineage>
        <taxon>Bacteria</taxon>
        <taxon>Candidatus Eiseniibacteriota</taxon>
    </lineage>
</organism>
<dbReference type="EMBL" id="JACRIW010000025">
    <property type="protein sequence ID" value="MBI5168482.1"/>
    <property type="molecule type" value="Genomic_DNA"/>
</dbReference>
<keyword evidence="1" id="KW-0812">Transmembrane</keyword>
<gene>
    <name evidence="3" type="ORF">HZA61_03240</name>
</gene>
<protein>
    <recommendedName>
        <fullName evidence="5">Secreted protein</fullName>
    </recommendedName>
</protein>